<dbReference type="STRING" id="1931241.BVH74_11195"/>
<protein>
    <recommendedName>
        <fullName evidence="6">Glycosyltransferase family 1 protein</fullName>
    </recommendedName>
</protein>
<dbReference type="InterPro" id="IPR001296">
    <property type="entry name" value="Glyco_trans_1"/>
</dbReference>
<evidence type="ECO:0008006" key="6">
    <source>
        <dbReference type="Google" id="ProtNLM"/>
    </source>
</evidence>
<feature type="domain" description="Glycosyl transferase family 1" evidence="2">
    <location>
        <begin position="183"/>
        <end position="336"/>
    </location>
</feature>
<dbReference type="GO" id="GO:0016757">
    <property type="term" value="F:glycosyltransferase activity"/>
    <property type="evidence" value="ECO:0007669"/>
    <property type="project" value="InterPro"/>
</dbReference>
<feature type="domain" description="Glycosyltransferase subfamily 4-like N-terminal" evidence="3">
    <location>
        <begin position="16"/>
        <end position="171"/>
    </location>
</feature>
<keyword evidence="1" id="KW-0808">Transferase</keyword>
<dbReference type="Pfam" id="PF13439">
    <property type="entry name" value="Glyco_transf_4"/>
    <property type="match status" value="1"/>
</dbReference>
<name>A0A1V0B5R5_9GAMM</name>
<evidence type="ECO:0000313" key="4">
    <source>
        <dbReference type="EMBL" id="AQZ95283.1"/>
    </source>
</evidence>
<dbReference type="Gene3D" id="3.40.50.2000">
    <property type="entry name" value="Glycogen Phosphorylase B"/>
    <property type="match status" value="2"/>
</dbReference>
<evidence type="ECO:0000259" key="3">
    <source>
        <dbReference type="Pfam" id="PF13439"/>
    </source>
</evidence>
<dbReference type="EMBL" id="CP020100">
    <property type="protein sequence ID" value="AQZ95283.1"/>
    <property type="molecule type" value="Genomic_DNA"/>
</dbReference>
<organism evidence="4 5">
    <name type="scientific">Halopseudomonas phragmitis</name>
    <dbReference type="NCBI Taxonomy" id="1931241"/>
    <lineage>
        <taxon>Bacteria</taxon>
        <taxon>Pseudomonadati</taxon>
        <taxon>Pseudomonadota</taxon>
        <taxon>Gammaproteobacteria</taxon>
        <taxon>Pseudomonadales</taxon>
        <taxon>Pseudomonadaceae</taxon>
        <taxon>Halopseudomonas</taxon>
    </lineage>
</organism>
<dbReference type="RefSeq" id="WP_080050151.1">
    <property type="nucleotide sequence ID" value="NZ_CP020100.1"/>
</dbReference>
<accession>A0A1V0B5R5</accession>
<sequence length="362" mass="41165">MIKIGVDCRPLARPLSGIRRYTSELLNRLMQAQEVHWVLYSDRPILVDIPLRPNVTTRFGKSQNSLTEMIWYHFKLPALLRKDSIDVFWSPRHHLPLYLPSTLNTVLTIHDMTWKRFPESMRFLQYWSERLQMPYSIKRANKIITISDASRSEIIHFYPRTEAKINVIPCGASRFDTLSPLENLPDQYLLFVGTPEPRKNLLRLLEAYSCLPSKIKDNYPLVLAGGHGWKLSLEEMIMRAGLTDHTTVLGAISNENLGYVYSKAKLLLMPSLYEGFGLPILEAFQFGIPALTSNVSSMPEVAGAGGLLVDPHDTASISQAIAKLLTDTTAYKKHAESTTEQLKKFSWEKACSKTMQTLLQKQ</sequence>
<proteinExistence type="predicted"/>
<dbReference type="Pfam" id="PF00534">
    <property type="entry name" value="Glycos_transf_1"/>
    <property type="match status" value="1"/>
</dbReference>
<dbReference type="CDD" id="cd03809">
    <property type="entry name" value="GT4_MtfB-like"/>
    <property type="match status" value="1"/>
</dbReference>
<dbReference type="Proteomes" id="UP000243488">
    <property type="component" value="Chromosome"/>
</dbReference>
<dbReference type="SUPFAM" id="SSF53756">
    <property type="entry name" value="UDP-Glycosyltransferase/glycogen phosphorylase"/>
    <property type="match status" value="1"/>
</dbReference>
<reference evidence="4 5" key="1">
    <citation type="submission" date="2017-03" db="EMBL/GenBank/DDBJ databases">
        <title>Complete genome sequence of the novel DNRA strain Pseudomonas sp. S-6-2 isolated from Chinese polluted river sediment. Journal of Biotechnology.</title>
        <authorList>
            <person name="Li J."/>
            <person name="Xiang F."/>
            <person name="Wang L."/>
            <person name="Xi L."/>
            <person name="Liu J."/>
        </authorList>
    </citation>
    <scope>NUCLEOTIDE SEQUENCE [LARGE SCALE GENOMIC DNA]</scope>
    <source>
        <strain evidence="4 5">S-6-2</strain>
    </source>
</reference>
<gene>
    <name evidence="4" type="ORF">BVH74_11195</name>
</gene>
<dbReference type="PANTHER" id="PTHR46401">
    <property type="entry name" value="GLYCOSYLTRANSFERASE WBBK-RELATED"/>
    <property type="match status" value="1"/>
</dbReference>
<dbReference type="InterPro" id="IPR028098">
    <property type="entry name" value="Glyco_trans_4-like_N"/>
</dbReference>
<dbReference type="KEGG" id="ppha:BVH74_11195"/>
<dbReference type="AlphaFoldDB" id="A0A1V0B5R5"/>
<dbReference type="PANTHER" id="PTHR46401:SF2">
    <property type="entry name" value="GLYCOSYLTRANSFERASE WBBK-RELATED"/>
    <property type="match status" value="1"/>
</dbReference>
<evidence type="ECO:0000256" key="1">
    <source>
        <dbReference type="ARBA" id="ARBA00022679"/>
    </source>
</evidence>
<keyword evidence="5" id="KW-1185">Reference proteome</keyword>
<evidence type="ECO:0000259" key="2">
    <source>
        <dbReference type="Pfam" id="PF00534"/>
    </source>
</evidence>
<evidence type="ECO:0000313" key="5">
    <source>
        <dbReference type="Proteomes" id="UP000243488"/>
    </source>
</evidence>